<feature type="region of interest" description="Disordered" evidence="6">
    <location>
        <begin position="335"/>
        <end position="383"/>
    </location>
</feature>
<dbReference type="Proteomes" id="UP000075714">
    <property type="component" value="Unassembled WGS sequence"/>
</dbReference>
<dbReference type="OrthoDB" id="206108at2759"/>
<dbReference type="InterPro" id="IPR014284">
    <property type="entry name" value="RNA_pol_sigma-70_dom"/>
</dbReference>
<sequence length="714" mass="75285">MLNRLKGQASDLELLLDQLNSLEASLDDSVLAPPVRDDPGDLAARKAKRAAKRAERRAKATTAAVTGGSEVDHARPSATRTAAGPASSSGRSIRDAFKAVASPQVSPAPSAAVTSDVQQLEELFKLTVVEPELPPVEFRPAPRATPAPAAANSTTASVAPAVLKPRKVSRRVPAAAPLPPPPVAAPSPPPAAPAPAAPAPQSEAVSAPAAAGPVRRTSSTAVHVVSPAPAPEGLTQSLERLLGGPSRSAPEDEDAELDAHAGPSEDDLLALEREVASLAASLDDSDEDELTDVPGVGAVAAAGGATQLEASALVARAPAQVSVMPAGPSLLSLVPASATQGRSARSRQARRSARYGHSAHSARGSSVDSDGPRGKAQGKDGTTQFLQSSTSVSLLSADMEREVTEVCRDFIFLEKVKRQCQKTLHRKPAVEEVAAALGMDVRSYNMRYDAGLKAKEVLLKANYRLVMTVCKKFVNKGAQLQDLVSEGVKGLLRGVEMYDASKGFRFGTYAHWWIRQAVSRSLAETGRPVRLPNHMIEQLTKLKNASAKLSMDLNREPTMAELSAAVGLPTRRVELLLEAARSAASMETPMAGTETGATVKDTVQDEGPAADEAFGSSSMRADVEAMLEDLSEREATVLRLRFGLEDGVEWTLEDIGDKLGVTRERIRQVEAKALRKLQVKTVGDSGKLTDYSANMDMLESKDVAARVSNGTRKT</sequence>
<dbReference type="Gene3D" id="1.10.10.10">
    <property type="entry name" value="Winged helix-like DNA-binding domain superfamily/Winged helix DNA-binding domain"/>
    <property type="match status" value="2"/>
</dbReference>
<evidence type="ECO:0000256" key="3">
    <source>
        <dbReference type="ARBA" id="ARBA00023082"/>
    </source>
</evidence>
<evidence type="ECO:0000256" key="6">
    <source>
        <dbReference type="SAM" id="MobiDB-lite"/>
    </source>
</evidence>
<dbReference type="InterPro" id="IPR000943">
    <property type="entry name" value="RNA_pol_sigma70"/>
</dbReference>
<dbReference type="STRING" id="33097.A0A150G371"/>
<dbReference type="InterPro" id="IPR036388">
    <property type="entry name" value="WH-like_DNA-bd_sf"/>
</dbReference>
<dbReference type="Pfam" id="PF04545">
    <property type="entry name" value="Sigma70_r4"/>
    <property type="match status" value="1"/>
</dbReference>
<dbReference type="PANTHER" id="PTHR30603">
    <property type="entry name" value="RNA POLYMERASE SIGMA FACTOR RPO"/>
    <property type="match status" value="1"/>
</dbReference>
<keyword evidence="2" id="KW-0805">Transcription regulation</keyword>
<evidence type="ECO:0000256" key="4">
    <source>
        <dbReference type="ARBA" id="ARBA00023125"/>
    </source>
</evidence>
<keyword evidence="4" id="KW-0238">DNA-binding</keyword>
<keyword evidence="9" id="KW-1185">Reference proteome</keyword>
<evidence type="ECO:0000313" key="8">
    <source>
        <dbReference type="EMBL" id="KXZ44288.1"/>
    </source>
</evidence>
<feature type="compositionally biased region" description="Basic residues" evidence="6">
    <location>
        <begin position="344"/>
        <end position="354"/>
    </location>
</feature>
<feature type="region of interest" description="Disordered" evidence="6">
    <location>
        <begin position="137"/>
        <end position="221"/>
    </location>
</feature>
<dbReference type="PROSITE" id="PS00716">
    <property type="entry name" value="SIGMA70_2"/>
    <property type="match status" value="1"/>
</dbReference>
<dbReference type="AlphaFoldDB" id="A0A150G371"/>
<comment type="caution">
    <text evidence="8">The sequence shown here is derived from an EMBL/GenBank/DDBJ whole genome shotgun (WGS) entry which is preliminary data.</text>
</comment>
<dbReference type="Pfam" id="PF04539">
    <property type="entry name" value="Sigma70_r3"/>
    <property type="match status" value="1"/>
</dbReference>
<proteinExistence type="inferred from homology"/>
<dbReference type="PRINTS" id="PR00046">
    <property type="entry name" value="SIGMA70FCT"/>
</dbReference>
<feature type="region of interest" description="Disordered" evidence="6">
    <location>
        <begin position="241"/>
        <end position="261"/>
    </location>
</feature>
<dbReference type="GO" id="GO:0016987">
    <property type="term" value="F:sigma factor activity"/>
    <property type="evidence" value="ECO:0007669"/>
    <property type="project" value="UniProtKB-KW"/>
</dbReference>
<dbReference type="PANTHER" id="PTHR30603:SF47">
    <property type="entry name" value="RNA POLYMERASE SIGMA FACTOR SIGD, CHLOROPLASTIC"/>
    <property type="match status" value="1"/>
</dbReference>
<dbReference type="GO" id="GO:0006352">
    <property type="term" value="P:DNA-templated transcription initiation"/>
    <property type="evidence" value="ECO:0007669"/>
    <property type="project" value="InterPro"/>
</dbReference>
<dbReference type="InterPro" id="IPR013324">
    <property type="entry name" value="RNA_pol_sigma_r3/r4-like"/>
</dbReference>
<evidence type="ECO:0000256" key="2">
    <source>
        <dbReference type="ARBA" id="ARBA00023015"/>
    </source>
</evidence>
<comment type="similarity">
    <text evidence="1">Belongs to the sigma-70 factor family.</text>
</comment>
<evidence type="ECO:0000313" key="9">
    <source>
        <dbReference type="Proteomes" id="UP000075714"/>
    </source>
</evidence>
<dbReference type="InterPro" id="IPR007624">
    <property type="entry name" value="RNA_pol_sigma70_r3"/>
</dbReference>
<feature type="domain" description="RNA polymerase sigma-70" evidence="7">
    <location>
        <begin position="651"/>
        <end position="677"/>
    </location>
</feature>
<evidence type="ECO:0000256" key="5">
    <source>
        <dbReference type="ARBA" id="ARBA00023163"/>
    </source>
</evidence>
<keyword evidence="5" id="KW-0804">Transcription</keyword>
<feature type="compositionally biased region" description="Low complexity" evidence="6">
    <location>
        <begin position="139"/>
        <end position="162"/>
    </location>
</feature>
<keyword evidence="3" id="KW-0731">Sigma factor</keyword>
<dbReference type="InterPro" id="IPR007630">
    <property type="entry name" value="RNA_pol_sigma70_r4"/>
</dbReference>
<dbReference type="EMBL" id="LSYV01000071">
    <property type="protein sequence ID" value="KXZ44288.1"/>
    <property type="molecule type" value="Genomic_DNA"/>
</dbReference>
<dbReference type="Gene3D" id="1.10.601.10">
    <property type="entry name" value="RNA Polymerase Primary Sigma Factor"/>
    <property type="match status" value="1"/>
</dbReference>
<dbReference type="NCBIfam" id="TIGR02937">
    <property type="entry name" value="sigma70-ECF"/>
    <property type="match status" value="1"/>
</dbReference>
<feature type="compositionally biased region" description="Pro residues" evidence="6">
    <location>
        <begin position="176"/>
        <end position="198"/>
    </location>
</feature>
<feature type="compositionally biased region" description="Basic residues" evidence="6">
    <location>
        <begin position="45"/>
        <end position="56"/>
    </location>
</feature>
<organism evidence="8 9">
    <name type="scientific">Gonium pectorale</name>
    <name type="common">Green alga</name>
    <dbReference type="NCBI Taxonomy" id="33097"/>
    <lineage>
        <taxon>Eukaryota</taxon>
        <taxon>Viridiplantae</taxon>
        <taxon>Chlorophyta</taxon>
        <taxon>core chlorophytes</taxon>
        <taxon>Chlorophyceae</taxon>
        <taxon>CS clade</taxon>
        <taxon>Chlamydomonadales</taxon>
        <taxon>Volvocaceae</taxon>
        <taxon>Gonium</taxon>
    </lineage>
</organism>
<dbReference type="CDD" id="cd06171">
    <property type="entry name" value="Sigma70_r4"/>
    <property type="match status" value="1"/>
</dbReference>
<feature type="compositionally biased region" description="Low complexity" evidence="6">
    <location>
        <begin position="199"/>
        <end position="213"/>
    </location>
</feature>
<feature type="region of interest" description="Disordered" evidence="6">
    <location>
        <begin position="26"/>
        <end position="91"/>
    </location>
</feature>
<protein>
    <recommendedName>
        <fullName evidence="7">RNA polymerase sigma-70 domain-containing protein</fullName>
    </recommendedName>
</protein>
<dbReference type="InterPro" id="IPR007627">
    <property type="entry name" value="RNA_pol_sigma70_r2"/>
</dbReference>
<dbReference type="Pfam" id="PF04542">
    <property type="entry name" value="Sigma70_r2"/>
    <property type="match status" value="1"/>
</dbReference>
<dbReference type="SUPFAM" id="SSF88946">
    <property type="entry name" value="Sigma2 domain of RNA polymerase sigma factors"/>
    <property type="match status" value="1"/>
</dbReference>
<dbReference type="GO" id="GO:0003677">
    <property type="term" value="F:DNA binding"/>
    <property type="evidence" value="ECO:0007669"/>
    <property type="project" value="UniProtKB-KW"/>
</dbReference>
<name>A0A150G371_GONPE</name>
<accession>A0A150G371</accession>
<evidence type="ECO:0000256" key="1">
    <source>
        <dbReference type="ARBA" id="ARBA00007788"/>
    </source>
</evidence>
<dbReference type="SUPFAM" id="SSF88659">
    <property type="entry name" value="Sigma3 and sigma4 domains of RNA polymerase sigma factors"/>
    <property type="match status" value="2"/>
</dbReference>
<reference evidence="9" key="1">
    <citation type="journal article" date="2016" name="Nat. Commun.">
        <title>The Gonium pectorale genome demonstrates co-option of cell cycle regulation during the evolution of multicellularity.</title>
        <authorList>
            <person name="Hanschen E.R."/>
            <person name="Marriage T.N."/>
            <person name="Ferris P.J."/>
            <person name="Hamaji T."/>
            <person name="Toyoda A."/>
            <person name="Fujiyama A."/>
            <person name="Neme R."/>
            <person name="Noguchi H."/>
            <person name="Minakuchi Y."/>
            <person name="Suzuki M."/>
            <person name="Kawai-Toyooka H."/>
            <person name="Smith D.R."/>
            <person name="Sparks H."/>
            <person name="Anderson J."/>
            <person name="Bakaric R."/>
            <person name="Luria V."/>
            <person name="Karger A."/>
            <person name="Kirschner M.W."/>
            <person name="Durand P.M."/>
            <person name="Michod R.E."/>
            <person name="Nozaki H."/>
            <person name="Olson B.J."/>
        </authorList>
    </citation>
    <scope>NUCLEOTIDE SEQUENCE [LARGE SCALE GENOMIC DNA]</scope>
    <source>
        <strain evidence="9">NIES-2863</strain>
    </source>
</reference>
<dbReference type="InterPro" id="IPR013325">
    <property type="entry name" value="RNA_pol_sigma_r2"/>
</dbReference>
<dbReference type="InterPro" id="IPR050239">
    <property type="entry name" value="Sigma-70_RNA_pol_init_factors"/>
</dbReference>
<evidence type="ECO:0000259" key="7">
    <source>
        <dbReference type="PROSITE" id="PS00716"/>
    </source>
</evidence>
<gene>
    <name evidence="8" type="ORF">GPECTOR_70g519</name>
</gene>